<dbReference type="InterPro" id="IPR012349">
    <property type="entry name" value="Split_barrel_FMN-bd"/>
</dbReference>
<keyword evidence="3" id="KW-1185">Reference proteome</keyword>
<dbReference type="SUPFAM" id="SSF47413">
    <property type="entry name" value="lambda repressor-like DNA-binding domains"/>
    <property type="match status" value="1"/>
</dbReference>
<reference evidence="2" key="1">
    <citation type="submission" date="2021-05" db="EMBL/GenBank/DDBJ databases">
        <authorList>
            <person name="Arsene-Ploetze F."/>
        </authorList>
    </citation>
    <scope>NUCLEOTIDE SEQUENCE</scope>
    <source>
        <strain evidence="2">DSM 42138</strain>
    </source>
</reference>
<dbReference type="CDD" id="cd00093">
    <property type="entry name" value="HTH_XRE"/>
    <property type="match status" value="1"/>
</dbReference>
<proteinExistence type="predicted"/>
<dbReference type="InterPro" id="IPR010982">
    <property type="entry name" value="Lambda_DNA-bd_dom_sf"/>
</dbReference>
<dbReference type="GO" id="GO:0003677">
    <property type="term" value="F:DNA binding"/>
    <property type="evidence" value="ECO:0007669"/>
    <property type="project" value="InterPro"/>
</dbReference>
<dbReference type="SUPFAM" id="SSF50475">
    <property type="entry name" value="FMN-binding split barrel"/>
    <property type="match status" value="1"/>
</dbReference>
<dbReference type="RefSeq" id="WP_251493325.1">
    <property type="nucleotide sequence ID" value="NZ_CAJSLV010000067.1"/>
</dbReference>
<evidence type="ECO:0000313" key="2">
    <source>
        <dbReference type="EMBL" id="CAG6395853.1"/>
    </source>
</evidence>
<evidence type="ECO:0000313" key="3">
    <source>
        <dbReference type="Proteomes" id="UP001152519"/>
    </source>
</evidence>
<comment type="caution">
    <text evidence="2">The sequence shown here is derived from an EMBL/GenBank/DDBJ whole genome shotgun (WGS) entry which is preliminary data.</text>
</comment>
<dbReference type="EMBL" id="CAJSLV010000067">
    <property type="protein sequence ID" value="CAG6395853.1"/>
    <property type="molecule type" value="Genomic_DNA"/>
</dbReference>
<sequence length="220" mass="23287">MPQDPVPAGDIGRRLALRREELGLTREEVAERAGIAAAYLRYVEEEPTALPGPTFMLRVADALESTVPQLRGGAAGMPPGMGEAAVNPVFTPLGRDECLALLSDHGVGRVAVTTEDGPAILPVNYAVEGGTIAFRTAPTAAPSATVGRDVAFEVDRVDEALSEGWSVLVLGPATQVTEADDVRRLRARARSAPWAGGDREMWVRISPVRITGRRIRAGSG</sequence>
<evidence type="ECO:0000259" key="1">
    <source>
        <dbReference type="PROSITE" id="PS50943"/>
    </source>
</evidence>
<gene>
    <name evidence="2" type="ORF">SCOCK_370004</name>
</gene>
<dbReference type="InterPro" id="IPR001387">
    <property type="entry name" value="Cro/C1-type_HTH"/>
</dbReference>
<dbReference type="Pfam" id="PF12900">
    <property type="entry name" value="Pyridox_ox_2"/>
    <property type="match status" value="1"/>
</dbReference>
<dbReference type="PROSITE" id="PS50943">
    <property type="entry name" value="HTH_CROC1"/>
    <property type="match status" value="1"/>
</dbReference>
<protein>
    <submittedName>
        <fullName evidence="2">HTH cro/C1-type domain-containing protein</fullName>
    </submittedName>
</protein>
<dbReference type="AlphaFoldDB" id="A0A9W4DTA6"/>
<dbReference type="Proteomes" id="UP001152519">
    <property type="component" value="Unassembled WGS sequence"/>
</dbReference>
<dbReference type="Gene3D" id="2.30.110.10">
    <property type="entry name" value="Electron Transport, Fmn-binding Protein, Chain A"/>
    <property type="match status" value="1"/>
</dbReference>
<feature type="domain" description="HTH cro/C1-type" evidence="1">
    <location>
        <begin position="15"/>
        <end position="70"/>
    </location>
</feature>
<dbReference type="Gene3D" id="1.10.260.40">
    <property type="entry name" value="lambda repressor-like DNA-binding domains"/>
    <property type="match status" value="1"/>
</dbReference>
<dbReference type="Pfam" id="PF13560">
    <property type="entry name" value="HTH_31"/>
    <property type="match status" value="1"/>
</dbReference>
<name>A0A9W4DTA6_9ACTN</name>
<dbReference type="InterPro" id="IPR024747">
    <property type="entry name" value="Pyridox_Oxase-rel"/>
</dbReference>
<dbReference type="SMART" id="SM00530">
    <property type="entry name" value="HTH_XRE"/>
    <property type="match status" value="1"/>
</dbReference>
<organism evidence="2 3">
    <name type="scientific">Actinacidiphila cocklensis</name>
    <dbReference type="NCBI Taxonomy" id="887465"/>
    <lineage>
        <taxon>Bacteria</taxon>
        <taxon>Bacillati</taxon>
        <taxon>Actinomycetota</taxon>
        <taxon>Actinomycetes</taxon>
        <taxon>Kitasatosporales</taxon>
        <taxon>Streptomycetaceae</taxon>
        <taxon>Actinacidiphila</taxon>
    </lineage>
</organism>
<accession>A0A9W4DTA6</accession>